<name>A0A0F9BR24_9ZZZZ</name>
<dbReference type="AlphaFoldDB" id="A0A0F9BR24"/>
<feature type="non-terminal residue" evidence="2">
    <location>
        <position position="42"/>
    </location>
</feature>
<sequence>MTTDNPFRALPSVDRLLAHGRLRPLGEGERPVVTQHVRQALE</sequence>
<evidence type="ECO:0000313" key="2">
    <source>
        <dbReference type="EMBL" id="KKK92934.1"/>
    </source>
</evidence>
<accession>A0A0F9BR24</accession>
<proteinExistence type="predicted"/>
<dbReference type="EMBL" id="LAZR01047991">
    <property type="protein sequence ID" value="KKK92934.1"/>
    <property type="molecule type" value="Genomic_DNA"/>
</dbReference>
<reference evidence="2" key="1">
    <citation type="journal article" date="2015" name="Nature">
        <title>Complex archaea that bridge the gap between prokaryotes and eukaryotes.</title>
        <authorList>
            <person name="Spang A."/>
            <person name="Saw J.H."/>
            <person name="Jorgensen S.L."/>
            <person name="Zaremba-Niedzwiedzka K."/>
            <person name="Martijn J."/>
            <person name="Lind A.E."/>
            <person name="van Eijk R."/>
            <person name="Schleper C."/>
            <person name="Guy L."/>
            <person name="Ettema T.J."/>
        </authorList>
    </citation>
    <scope>NUCLEOTIDE SEQUENCE</scope>
</reference>
<organism evidence="2">
    <name type="scientific">marine sediment metagenome</name>
    <dbReference type="NCBI Taxonomy" id="412755"/>
    <lineage>
        <taxon>unclassified sequences</taxon>
        <taxon>metagenomes</taxon>
        <taxon>ecological metagenomes</taxon>
    </lineage>
</organism>
<protein>
    <recommendedName>
        <fullName evidence="1">L-seryl-tRNA selenium transferase N-terminal domain-containing protein</fullName>
    </recommendedName>
</protein>
<dbReference type="InterPro" id="IPR025862">
    <property type="entry name" value="SelA_trans_N_dom"/>
</dbReference>
<evidence type="ECO:0000259" key="1">
    <source>
        <dbReference type="Pfam" id="PF12390"/>
    </source>
</evidence>
<dbReference type="Pfam" id="PF12390">
    <property type="entry name" value="Se-cys_synth_N"/>
    <property type="match status" value="1"/>
</dbReference>
<gene>
    <name evidence="2" type="ORF">LCGC14_2697940</name>
</gene>
<feature type="domain" description="L-seryl-tRNA selenium transferase N-terminal" evidence="1">
    <location>
        <begin position="7"/>
        <end position="42"/>
    </location>
</feature>
<comment type="caution">
    <text evidence="2">The sequence shown here is derived from an EMBL/GenBank/DDBJ whole genome shotgun (WGS) entry which is preliminary data.</text>
</comment>